<dbReference type="Proteomes" id="UP000015106">
    <property type="component" value="Chromosome 4"/>
</dbReference>
<reference evidence="3" key="1">
    <citation type="journal article" date="2013" name="Nature">
        <title>Draft genome of the wheat A-genome progenitor Triticum urartu.</title>
        <authorList>
            <person name="Ling H.Q."/>
            <person name="Zhao S."/>
            <person name="Liu D."/>
            <person name="Wang J."/>
            <person name="Sun H."/>
            <person name="Zhang C."/>
            <person name="Fan H."/>
            <person name="Li D."/>
            <person name="Dong L."/>
            <person name="Tao Y."/>
            <person name="Gao C."/>
            <person name="Wu H."/>
            <person name="Li Y."/>
            <person name="Cui Y."/>
            <person name="Guo X."/>
            <person name="Zheng S."/>
            <person name="Wang B."/>
            <person name="Yu K."/>
            <person name="Liang Q."/>
            <person name="Yang W."/>
            <person name="Lou X."/>
            <person name="Chen J."/>
            <person name="Feng M."/>
            <person name="Jian J."/>
            <person name="Zhang X."/>
            <person name="Luo G."/>
            <person name="Jiang Y."/>
            <person name="Liu J."/>
            <person name="Wang Z."/>
            <person name="Sha Y."/>
            <person name="Zhang B."/>
            <person name="Wu H."/>
            <person name="Tang D."/>
            <person name="Shen Q."/>
            <person name="Xue P."/>
            <person name="Zou S."/>
            <person name="Wang X."/>
            <person name="Liu X."/>
            <person name="Wang F."/>
            <person name="Yang Y."/>
            <person name="An X."/>
            <person name="Dong Z."/>
            <person name="Zhang K."/>
            <person name="Zhang X."/>
            <person name="Luo M.C."/>
            <person name="Dvorak J."/>
            <person name="Tong Y."/>
            <person name="Wang J."/>
            <person name="Yang H."/>
            <person name="Li Z."/>
            <person name="Wang D."/>
            <person name="Zhang A."/>
            <person name="Wang J."/>
        </authorList>
    </citation>
    <scope>NUCLEOTIDE SEQUENCE</scope>
    <source>
        <strain evidence="3">cv. G1812</strain>
    </source>
</reference>
<dbReference type="EnsemblPlants" id="TuG1812G0400001084.01.T01">
    <property type="protein sequence ID" value="TuG1812G0400001084.01.T01.cds355897"/>
    <property type="gene ID" value="TuG1812G0400001084.01"/>
</dbReference>
<feature type="region of interest" description="Disordered" evidence="1">
    <location>
        <begin position="1"/>
        <end position="33"/>
    </location>
</feature>
<keyword evidence="3" id="KW-1185">Reference proteome</keyword>
<reference evidence="2" key="3">
    <citation type="submission" date="2022-06" db="UniProtKB">
        <authorList>
            <consortium name="EnsemblPlants"/>
        </authorList>
    </citation>
    <scope>IDENTIFICATION</scope>
</reference>
<proteinExistence type="predicted"/>
<dbReference type="AlphaFoldDB" id="A0A8R7Q0X1"/>
<feature type="compositionally biased region" description="Low complexity" evidence="1">
    <location>
        <begin position="11"/>
        <end position="33"/>
    </location>
</feature>
<organism evidence="2 3">
    <name type="scientific">Triticum urartu</name>
    <name type="common">Red wild einkorn</name>
    <name type="synonym">Crithodium urartu</name>
    <dbReference type="NCBI Taxonomy" id="4572"/>
    <lineage>
        <taxon>Eukaryota</taxon>
        <taxon>Viridiplantae</taxon>
        <taxon>Streptophyta</taxon>
        <taxon>Embryophyta</taxon>
        <taxon>Tracheophyta</taxon>
        <taxon>Spermatophyta</taxon>
        <taxon>Magnoliopsida</taxon>
        <taxon>Liliopsida</taxon>
        <taxon>Poales</taxon>
        <taxon>Poaceae</taxon>
        <taxon>BOP clade</taxon>
        <taxon>Pooideae</taxon>
        <taxon>Triticodae</taxon>
        <taxon>Triticeae</taxon>
        <taxon>Triticinae</taxon>
        <taxon>Triticum</taxon>
    </lineage>
</organism>
<dbReference type="Gramene" id="TuG1812G0400001084.01.T01">
    <property type="protein sequence ID" value="TuG1812G0400001084.01.T01.cds355897"/>
    <property type="gene ID" value="TuG1812G0400001084.01"/>
</dbReference>
<reference evidence="2" key="2">
    <citation type="submission" date="2018-03" db="EMBL/GenBank/DDBJ databases">
        <title>The Triticum urartu genome reveals the dynamic nature of wheat genome evolution.</title>
        <authorList>
            <person name="Ling H."/>
            <person name="Ma B."/>
            <person name="Shi X."/>
            <person name="Liu H."/>
            <person name="Dong L."/>
            <person name="Sun H."/>
            <person name="Cao Y."/>
            <person name="Gao Q."/>
            <person name="Zheng S."/>
            <person name="Li Y."/>
            <person name="Yu Y."/>
            <person name="Du H."/>
            <person name="Qi M."/>
            <person name="Li Y."/>
            <person name="Yu H."/>
            <person name="Cui Y."/>
            <person name="Wang N."/>
            <person name="Chen C."/>
            <person name="Wu H."/>
            <person name="Zhao Y."/>
            <person name="Zhang J."/>
            <person name="Li Y."/>
            <person name="Zhou W."/>
            <person name="Zhang B."/>
            <person name="Hu W."/>
            <person name="Eijk M."/>
            <person name="Tang J."/>
            <person name="Witsenboer H."/>
            <person name="Zhao S."/>
            <person name="Li Z."/>
            <person name="Zhang A."/>
            <person name="Wang D."/>
            <person name="Liang C."/>
        </authorList>
    </citation>
    <scope>NUCLEOTIDE SEQUENCE [LARGE SCALE GENOMIC DNA]</scope>
    <source>
        <strain evidence="2">cv. G1812</strain>
    </source>
</reference>
<sequence>MAPRRLPSQDASPACSSLSSALAEPSPTASSSSPLTVAVLSSLYLCMTAAAGRPSSSSSVGAAPHCTPWTSACLSTCTTTTSLQSAQSKATTPGAVLPCFAFKAVSSSRGTGFVLSRARPLGRASKMSPW</sequence>
<name>A0A8R7Q0X1_TRIUA</name>
<evidence type="ECO:0000256" key="1">
    <source>
        <dbReference type="SAM" id="MobiDB-lite"/>
    </source>
</evidence>
<evidence type="ECO:0000313" key="3">
    <source>
        <dbReference type="Proteomes" id="UP000015106"/>
    </source>
</evidence>
<gene>
    <name evidence="2" type="primary">LOC125554640</name>
</gene>
<accession>A0A8R7Q0X1</accession>
<protein>
    <submittedName>
        <fullName evidence="2">Uncharacterized protein</fullName>
    </submittedName>
</protein>
<evidence type="ECO:0000313" key="2">
    <source>
        <dbReference type="EnsemblPlants" id="TuG1812G0400001084.01.T01.cds355897"/>
    </source>
</evidence>